<comment type="caution">
    <text evidence="1">The sequence shown here is derived from an EMBL/GenBank/DDBJ whole genome shotgun (WGS) entry which is preliminary data.</text>
</comment>
<gene>
    <name evidence="1" type="ORF">H4684_001484</name>
</gene>
<evidence type="ECO:0000313" key="1">
    <source>
        <dbReference type="EMBL" id="MBE1424845.1"/>
    </source>
</evidence>
<reference evidence="1 2" key="1">
    <citation type="submission" date="2020-10" db="EMBL/GenBank/DDBJ databases">
        <title>Genomic Encyclopedia of Type Strains, Phase IV (KMG-IV): sequencing the most valuable type-strain genomes for metagenomic binning, comparative biology and taxonomic classification.</title>
        <authorList>
            <person name="Goeker M."/>
        </authorList>
    </citation>
    <scope>NUCLEOTIDE SEQUENCE [LARGE SCALE GENOMIC DNA]</scope>
    <source>
        <strain evidence="1 2">DSM 4194</strain>
    </source>
</reference>
<accession>A0ABR9H2A4</accession>
<proteinExistence type="predicted"/>
<dbReference type="RefSeq" id="WP_192623309.1">
    <property type="nucleotide sequence ID" value="NZ_JADBGG010000009.1"/>
</dbReference>
<organism evidence="1 2">
    <name type="scientific">Desulfomicrobium macestii</name>
    <dbReference type="NCBI Taxonomy" id="90731"/>
    <lineage>
        <taxon>Bacteria</taxon>
        <taxon>Pseudomonadati</taxon>
        <taxon>Thermodesulfobacteriota</taxon>
        <taxon>Desulfovibrionia</taxon>
        <taxon>Desulfovibrionales</taxon>
        <taxon>Desulfomicrobiaceae</taxon>
        <taxon>Desulfomicrobium</taxon>
    </lineage>
</organism>
<name>A0ABR9H2A4_9BACT</name>
<dbReference type="EMBL" id="JADBGG010000009">
    <property type="protein sequence ID" value="MBE1424845.1"/>
    <property type="molecule type" value="Genomic_DNA"/>
</dbReference>
<keyword evidence="2" id="KW-1185">Reference proteome</keyword>
<evidence type="ECO:0000313" key="2">
    <source>
        <dbReference type="Proteomes" id="UP000639010"/>
    </source>
</evidence>
<dbReference type="Proteomes" id="UP000639010">
    <property type="component" value="Unassembled WGS sequence"/>
</dbReference>
<protein>
    <submittedName>
        <fullName evidence="1">Uncharacterized protein</fullName>
    </submittedName>
</protein>
<sequence>MKARGKGVNPEFRPKAYFGPQKLEEHLLSNVPGGVVRNRMREMISAGQEKEARELIDEVVNDGGEIATYLESIHPMFMGGNYLPEREHGEVEIGRITIESTTYDVTSVYAGRSNGKIRIRVVDEYDGGTLVSHPEIETEKPLTMGEFADFFLGVWPFIDVVMMNAEGDLDGGLDFFWAESSFYPDFDMFLRQRVIEAYAKAYD</sequence>